<evidence type="ECO:0000313" key="1">
    <source>
        <dbReference type="EMBL" id="EPD31974.1"/>
    </source>
</evidence>
<organism evidence="1 2">
    <name type="scientific">Propionimicrobium lymphophilum ACS-093-V-SCH5</name>
    <dbReference type="NCBI Taxonomy" id="883161"/>
    <lineage>
        <taxon>Bacteria</taxon>
        <taxon>Bacillati</taxon>
        <taxon>Actinomycetota</taxon>
        <taxon>Actinomycetes</taxon>
        <taxon>Propionibacteriales</taxon>
        <taxon>Propionibacteriaceae</taxon>
        <taxon>Propionimicrobium</taxon>
    </lineage>
</organism>
<dbReference type="EMBL" id="AGZR01000009">
    <property type="protein sequence ID" value="EPD31974.1"/>
    <property type="molecule type" value="Genomic_DNA"/>
</dbReference>
<dbReference type="Gene3D" id="1.10.150.240">
    <property type="entry name" value="Putative phosphatase, domain 2"/>
    <property type="match status" value="1"/>
</dbReference>
<dbReference type="PANTHER" id="PTHR43481:SF4">
    <property type="entry name" value="GLYCEROL-1-PHOSPHATE PHOSPHOHYDROLASE 1-RELATED"/>
    <property type="match status" value="1"/>
</dbReference>
<reference evidence="1 2" key="1">
    <citation type="submission" date="2013-04" db="EMBL/GenBank/DDBJ databases">
        <title>The Genome Sequence of Propionimicrobium lymphophilum ACS-093-V-SCH5.</title>
        <authorList>
            <consortium name="The Broad Institute Genomics Platform"/>
            <person name="Earl A."/>
            <person name="Ward D."/>
            <person name="Feldgarden M."/>
            <person name="Gevers D."/>
            <person name="Saerens B."/>
            <person name="Vaneechoutte M."/>
            <person name="Walker B."/>
            <person name="Young S."/>
            <person name="Zeng Q."/>
            <person name="Gargeya S."/>
            <person name="Fitzgerald M."/>
            <person name="Haas B."/>
            <person name="Abouelleil A."/>
            <person name="Allen A.W."/>
            <person name="Alvarado L."/>
            <person name="Arachchi H.M."/>
            <person name="Berlin A.M."/>
            <person name="Chapman S.B."/>
            <person name="Gainer-Dewar J."/>
            <person name="Goldberg J."/>
            <person name="Griggs A."/>
            <person name="Gujja S."/>
            <person name="Hansen M."/>
            <person name="Howarth C."/>
            <person name="Imamovic A."/>
            <person name="Ireland A."/>
            <person name="Larimer J."/>
            <person name="McCowan C."/>
            <person name="Murphy C."/>
            <person name="Pearson M."/>
            <person name="Poon T.W."/>
            <person name="Priest M."/>
            <person name="Roberts A."/>
            <person name="Saif S."/>
            <person name="Shea T."/>
            <person name="Sisk P."/>
            <person name="Sykes S."/>
            <person name="Wortman J."/>
            <person name="Nusbaum C."/>
            <person name="Birren B."/>
        </authorList>
    </citation>
    <scope>NUCLEOTIDE SEQUENCE [LARGE SCALE GENOMIC DNA]</scope>
    <source>
        <strain evidence="1 2">ACS-093-V-SCH5</strain>
    </source>
</reference>
<dbReference type="SFLD" id="SFLDG01129">
    <property type="entry name" value="C1.5:_HAD__Beta-PGM__Phosphata"/>
    <property type="match status" value="1"/>
</dbReference>
<keyword evidence="1" id="KW-0378">Hydrolase</keyword>
<evidence type="ECO:0000313" key="2">
    <source>
        <dbReference type="Proteomes" id="UP000014417"/>
    </source>
</evidence>
<dbReference type="CDD" id="cd07505">
    <property type="entry name" value="HAD_BPGM-like"/>
    <property type="match status" value="1"/>
</dbReference>
<dbReference type="Gene3D" id="3.40.50.1000">
    <property type="entry name" value="HAD superfamily/HAD-like"/>
    <property type="match status" value="1"/>
</dbReference>
<dbReference type="AlphaFoldDB" id="S2WW68"/>
<dbReference type="InterPro" id="IPR023214">
    <property type="entry name" value="HAD_sf"/>
</dbReference>
<name>S2WW68_9ACTN</name>
<dbReference type="PANTHER" id="PTHR43481">
    <property type="entry name" value="FRUCTOSE-1-PHOSPHATE PHOSPHATASE"/>
    <property type="match status" value="1"/>
</dbReference>
<gene>
    <name evidence="1" type="ORF">HMPREF9306_01532</name>
</gene>
<dbReference type="InterPro" id="IPR036412">
    <property type="entry name" value="HAD-like_sf"/>
</dbReference>
<keyword evidence="2" id="KW-1185">Reference proteome</keyword>
<dbReference type="NCBIfam" id="TIGR01509">
    <property type="entry name" value="HAD-SF-IA-v3"/>
    <property type="match status" value="1"/>
</dbReference>
<dbReference type="InterPro" id="IPR051806">
    <property type="entry name" value="HAD-like_SPP"/>
</dbReference>
<dbReference type="InterPro" id="IPR006439">
    <property type="entry name" value="HAD-SF_hydro_IA"/>
</dbReference>
<dbReference type="Proteomes" id="UP000014417">
    <property type="component" value="Unassembled WGS sequence"/>
</dbReference>
<dbReference type="STRING" id="883161.HMPREF9306_01532"/>
<dbReference type="InterPro" id="IPR023198">
    <property type="entry name" value="PGP-like_dom2"/>
</dbReference>
<dbReference type="Pfam" id="PF00702">
    <property type="entry name" value="Hydrolase"/>
    <property type="match status" value="1"/>
</dbReference>
<protein>
    <submittedName>
        <fullName evidence="1">HAD hydrolase, family IA</fullName>
    </submittedName>
</protein>
<accession>S2WW68</accession>
<proteinExistence type="predicted"/>
<sequence>MFSVCGLTQAPEAILWDMDGTVIDSEPEWTRASRQVVEENGGLWQDDDVKRITGANKQDHGKALSAAVARGGGKDPGWQVLFTSVVEHVERHFHTDTQLMPGAGEVLKAVHESGTKQALVTASPASMVKALEKVMVRELGYFPFEQTVSAEDHAKGKPSPEPYLLGAKKLGVDILNSLIFEDSPTGIAAAKASGANFVDLRNVSLAELAKEL</sequence>
<dbReference type="HOGENOM" id="CLU_045011_13_1_11"/>
<dbReference type="SUPFAM" id="SSF56784">
    <property type="entry name" value="HAD-like"/>
    <property type="match status" value="1"/>
</dbReference>
<dbReference type="GO" id="GO:0050308">
    <property type="term" value="F:sugar-phosphatase activity"/>
    <property type="evidence" value="ECO:0007669"/>
    <property type="project" value="TreeGrafter"/>
</dbReference>
<comment type="caution">
    <text evidence="1">The sequence shown here is derived from an EMBL/GenBank/DDBJ whole genome shotgun (WGS) entry which is preliminary data.</text>
</comment>
<dbReference type="SFLD" id="SFLDS00003">
    <property type="entry name" value="Haloacid_Dehalogenase"/>
    <property type="match status" value="1"/>
</dbReference>